<keyword evidence="3" id="KW-1185">Reference proteome</keyword>
<feature type="transmembrane region" description="Helical" evidence="1">
    <location>
        <begin position="40"/>
        <end position="63"/>
    </location>
</feature>
<name>A0A317ZH74_9BACT</name>
<accession>A0A317ZH74</accession>
<dbReference type="InParanoid" id="A0A317ZH74"/>
<dbReference type="AlphaFoldDB" id="A0A317ZH74"/>
<evidence type="ECO:0000256" key="1">
    <source>
        <dbReference type="SAM" id="Phobius"/>
    </source>
</evidence>
<feature type="transmembrane region" description="Helical" evidence="1">
    <location>
        <begin position="110"/>
        <end position="133"/>
    </location>
</feature>
<proteinExistence type="predicted"/>
<feature type="transmembrane region" description="Helical" evidence="1">
    <location>
        <begin position="154"/>
        <end position="173"/>
    </location>
</feature>
<dbReference type="EMBL" id="QHJQ01000011">
    <property type="protein sequence ID" value="PXA03159.1"/>
    <property type="molecule type" value="Genomic_DNA"/>
</dbReference>
<protein>
    <submittedName>
        <fullName evidence="2">DUF420 domain-containing protein</fullName>
    </submittedName>
</protein>
<dbReference type="Proteomes" id="UP000247099">
    <property type="component" value="Unassembled WGS sequence"/>
</dbReference>
<keyword evidence="1" id="KW-1133">Transmembrane helix</keyword>
<dbReference type="PANTHER" id="PTHR37692:SF1">
    <property type="entry name" value="DUF420 DOMAIN-CONTAINING PROTEIN"/>
    <property type="match status" value="1"/>
</dbReference>
<comment type="caution">
    <text evidence="2">The sequence shown here is derived from an EMBL/GenBank/DDBJ whole genome shotgun (WGS) entry which is preliminary data.</text>
</comment>
<keyword evidence="1" id="KW-0812">Transmembrane</keyword>
<feature type="transmembrane region" description="Helical" evidence="1">
    <location>
        <begin position="70"/>
        <end position="90"/>
    </location>
</feature>
<feature type="transmembrane region" description="Helical" evidence="1">
    <location>
        <begin position="7"/>
        <end position="28"/>
    </location>
</feature>
<dbReference type="PANTHER" id="PTHR37692">
    <property type="entry name" value="HYPOTHETICAL MEMBRANE SPANNING PROTEIN"/>
    <property type="match status" value="1"/>
</dbReference>
<sequence>MSNRAITIFNIALSAVIYAGLMWLIYAFELKDRWSDGLPWLPHSNAACNATSATAVALGVWFIRGGKKQAHAVAMIFATFASAAFLIGYLTHHTLHGDTPFTGEGAIRTVYFAILISHIILAAIALPLILNTLSFAALRRFDAHRRIARWTYPIWLYVSITGVIVWFFLRVWFPAAP</sequence>
<dbReference type="RefSeq" id="WP_110131915.1">
    <property type="nucleotide sequence ID" value="NZ_QHJQ01000011.1"/>
</dbReference>
<evidence type="ECO:0000313" key="3">
    <source>
        <dbReference type="Proteomes" id="UP000247099"/>
    </source>
</evidence>
<gene>
    <name evidence="2" type="ORF">DDZ13_13115</name>
</gene>
<dbReference type="InterPro" id="IPR007352">
    <property type="entry name" value="DUF420"/>
</dbReference>
<evidence type="ECO:0000313" key="2">
    <source>
        <dbReference type="EMBL" id="PXA03159.1"/>
    </source>
</evidence>
<organism evidence="2 3">
    <name type="scientific">Coraliomargarita sinensis</name>
    <dbReference type="NCBI Taxonomy" id="2174842"/>
    <lineage>
        <taxon>Bacteria</taxon>
        <taxon>Pseudomonadati</taxon>
        <taxon>Verrucomicrobiota</taxon>
        <taxon>Opitutia</taxon>
        <taxon>Puniceicoccales</taxon>
        <taxon>Coraliomargaritaceae</taxon>
        <taxon>Coraliomargarita</taxon>
    </lineage>
</organism>
<dbReference type="OrthoDB" id="9811380at2"/>
<reference evidence="2 3" key="1">
    <citation type="submission" date="2018-05" db="EMBL/GenBank/DDBJ databases">
        <title>Coraliomargarita sinensis sp. nov., isolated from a marine solar saltern.</title>
        <authorList>
            <person name="Zhou L.Y."/>
        </authorList>
    </citation>
    <scope>NUCLEOTIDE SEQUENCE [LARGE SCALE GENOMIC DNA]</scope>
    <source>
        <strain evidence="2 3">WN38</strain>
    </source>
</reference>
<keyword evidence="1" id="KW-0472">Membrane</keyword>
<dbReference type="Pfam" id="PF04238">
    <property type="entry name" value="DUF420"/>
    <property type="match status" value="1"/>
</dbReference>